<accession>A0A9K3PWA5</accession>
<reference evidence="7" key="2">
    <citation type="submission" date="2021-04" db="EMBL/GenBank/DDBJ databases">
        <authorList>
            <person name="Podell S."/>
        </authorList>
    </citation>
    <scope>NUCLEOTIDE SEQUENCE</scope>
    <source>
        <strain evidence="7">Hildebrandi</strain>
    </source>
</reference>
<protein>
    <submittedName>
        <fullName evidence="7">HSF-type DNA-binding protein</fullName>
    </submittedName>
</protein>
<feature type="domain" description="HSF-type DNA-binding" evidence="5">
    <location>
        <begin position="72"/>
        <end position="169"/>
    </location>
</feature>
<evidence type="ECO:0000313" key="7">
    <source>
        <dbReference type="EMBL" id="KAG7362142.1"/>
    </source>
</evidence>
<organism evidence="7 8">
    <name type="scientific">Nitzschia inconspicua</name>
    <dbReference type="NCBI Taxonomy" id="303405"/>
    <lineage>
        <taxon>Eukaryota</taxon>
        <taxon>Sar</taxon>
        <taxon>Stramenopiles</taxon>
        <taxon>Ochrophyta</taxon>
        <taxon>Bacillariophyta</taxon>
        <taxon>Bacillariophyceae</taxon>
        <taxon>Bacillariophycidae</taxon>
        <taxon>Bacillariales</taxon>
        <taxon>Bacillariaceae</taxon>
        <taxon>Nitzschia</taxon>
    </lineage>
</organism>
<evidence type="ECO:0000256" key="4">
    <source>
        <dbReference type="SAM" id="MobiDB-lite"/>
    </source>
</evidence>
<keyword evidence="3" id="KW-0175">Coiled coil</keyword>
<dbReference type="SMART" id="SM00415">
    <property type="entry name" value="HSF"/>
    <property type="match status" value="1"/>
</dbReference>
<name>A0A9K3PWA5_9STRA</name>
<comment type="caution">
    <text evidence="7">The sequence shown here is derived from an EMBL/GenBank/DDBJ whole genome shotgun (WGS) entry which is preliminary data.</text>
</comment>
<feature type="region of interest" description="Disordered" evidence="4">
    <location>
        <begin position="216"/>
        <end position="251"/>
    </location>
</feature>
<feature type="compositionally biased region" description="Polar residues" evidence="4">
    <location>
        <begin position="217"/>
        <end position="227"/>
    </location>
</feature>
<dbReference type="GO" id="GO:0043565">
    <property type="term" value="F:sequence-specific DNA binding"/>
    <property type="evidence" value="ECO:0007669"/>
    <property type="project" value="InterPro"/>
</dbReference>
<evidence type="ECO:0000256" key="2">
    <source>
        <dbReference type="RuleBase" id="RU004020"/>
    </source>
</evidence>
<feature type="coiled-coil region" evidence="3">
    <location>
        <begin position="489"/>
        <end position="516"/>
    </location>
</feature>
<comment type="similarity">
    <text evidence="2">Belongs to the HSF family.</text>
</comment>
<dbReference type="GO" id="GO:0003700">
    <property type="term" value="F:DNA-binding transcription factor activity"/>
    <property type="evidence" value="ECO:0007669"/>
    <property type="project" value="InterPro"/>
</dbReference>
<reference evidence="7" key="1">
    <citation type="journal article" date="2021" name="Sci. Rep.">
        <title>Diploid genomic architecture of Nitzschia inconspicua, an elite biomass production diatom.</title>
        <authorList>
            <person name="Oliver A."/>
            <person name="Podell S."/>
            <person name="Pinowska A."/>
            <person name="Traller J.C."/>
            <person name="Smith S.R."/>
            <person name="McClure R."/>
            <person name="Beliaev A."/>
            <person name="Bohutskyi P."/>
            <person name="Hill E.A."/>
            <person name="Rabines A."/>
            <person name="Zheng H."/>
            <person name="Allen L.Z."/>
            <person name="Kuo A."/>
            <person name="Grigoriev I.V."/>
            <person name="Allen A.E."/>
            <person name="Hazlebeck D."/>
            <person name="Allen E.E."/>
        </authorList>
    </citation>
    <scope>NUCLEOTIDE SEQUENCE</scope>
    <source>
        <strain evidence="7">Hildebrandi</strain>
    </source>
</reference>
<dbReference type="EMBL" id="JAGRRH010000041">
    <property type="protein sequence ID" value="KAG7339078.1"/>
    <property type="molecule type" value="Genomic_DNA"/>
</dbReference>
<dbReference type="Proteomes" id="UP000693970">
    <property type="component" value="Unassembled WGS sequence"/>
</dbReference>
<dbReference type="EMBL" id="JAGRRH010000012">
    <property type="protein sequence ID" value="KAG7362142.1"/>
    <property type="molecule type" value="Genomic_DNA"/>
</dbReference>
<sequence length="528" mass="58265">MLPSTISSSMAALLQQAQQRQQLAAAASMMANCGNFNNKSNQPAVPLPSALEEEVGRRKAIMAGTPYSITKQFPWRLHEMLDLVEEEGLEEIVSFLPDGRSFKVHDPARFEQGLMRRCFNQTRYKSFQRQLNLWGFERKNDPIFKIKGTYSHPWFIRGRKDLTPLIVRVGGGVTKFKNDSEQKTEEEKNLQAIGDVKEKDVIKEKSKPSDIKYTVEQAANSPSSTRTVVPPKTKKESKQSPNFEPAKSLGQDDKMMAGINTIGMSSLYSDLLQKNPTASSSSVASFLGTFQNRPKLPLFGATSSAKTSGDDSANSLATVISALNHAEAIGCLNSSNPVMDVSRNSSTTNAGGSDGILKRLKQHRDEAVNRAALIEEAMRISAERTSGSQTFGTNNERVSARAAPVSNHELLQQFLKQQQPQQQDPQSIASAAIREIANQRTAQLQGSSGMSNEMLQRFLSESGAGSVNLATLISKNSGNNNNGNMMLEKLRLEEGIQTLMRERVRLEAAAILEERERRRLEYLAAIQL</sequence>
<dbReference type="PANTHER" id="PTHR10015:SF206">
    <property type="entry name" value="HSF-TYPE DNA-BINDING DOMAIN-CONTAINING PROTEIN"/>
    <property type="match status" value="1"/>
</dbReference>
<dbReference type="PANTHER" id="PTHR10015">
    <property type="entry name" value="HEAT SHOCK TRANSCRIPTION FACTOR"/>
    <property type="match status" value="1"/>
</dbReference>
<dbReference type="Pfam" id="PF00447">
    <property type="entry name" value="HSF_DNA-bind"/>
    <property type="match status" value="1"/>
</dbReference>
<dbReference type="AlphaFoldDB" id="A0A9K3PWA5"/>
<gene>
    <name evidence="6" type="ORF">IV203_017655</name>
    <name evidence="7" type="ORF">IV203_025808</name>
</gene>
<evidence type="ECO:0000259" key="5">
    <source>
        <dbReference type="SMART" id="SM00415"/>
    </source>
</evidence>
<dbReference type="InterPro" id="IPR000232">
    <property type="entry name" value="HSF_DNA-bd"/>
</dbReference>
<evidence type="ECO:0000313" key="6">
    <source>
        <dbReference type="EMBL" id="KAG7339078.1"/>
    </source>
</evidence>
<keyword evidence="1 7" id="KW-0238">DNA-binding</keyword>
<keyword evidence="8" id="KW-1185">Reference proteome</keyword>
<proteinExistence type="inferred from homology"/>
<evidence type="ECO:0000256" key="3">
    <source>
        <dbReference type="SAM" id="Coils"/>
    </source>
</evidence>
<evidence type="ECO:0000313" key="8">
    <source>
        <dbReference type="Proteomes" id="UP000693970"/>
    </source>
</evidence>
<dbReference type="OrthoDB" id="60033at2759"/>
<evidence type="ECO:0000256" key="1">
    <source>
        <dbReference type="ARBA" id="ARBA00023125"/>
    </source>
</evidence>